<dbReference type="PANTHER" id="PTHR46663">
    <property type="entry name" value="DIGUANYLATE CYCLASE DGCT-RELATED"/>
    <property type="match status" value="1"/>
</dbReference>
<keyword evidence="1" id="KW-1133">Transmembrane helix</keyword>
<keyword evidence="1" id="KW-0812">Transmembrane</keyword>
<proteinExistence type="predicted"/>
<dbReference type="CDD" id="cd01949">
    <property type="entry name" value="GGDEF"/>
    <property type="match status" value="1"/>
</dbReference>
<dbReference type="Gene3D" id="3.30.450.20">
    <property type="entry name" value="PAS domain"/>
    <property type="match status" value="1"/>
</dbReference>
<dbReference type="SUPFAM" id="SSF55073">
    <property type="entry name" value="Nucleotide cyclase"/>
    <property type="match status" value="1"/>
</dbReference>
<comment type="caution">
    <text evidence="3">The sequence shown here is derived from an EMBL/GenBank/DDBJ whole genome shotgun (WGS) entry which is preliminary data.</text>
</comment>
<feature type="domain" description="GGDEF" evidence="2">
    <location>
        <begin position="384"/>
        <end position="524"/>
    </location>
</feature>
<feature type="transmembrane region" description="Helical" evidence="1">
    <location>
        <begin position="40"/>
        <end position="59"/>
    </location>
</feature>
<evidence type="ECO:0000259" key="2">
    <source>
        <dbReference type="PROSITE" id="PS50887"/>
    </source>
</evidence>
<dbReference type="InterPro" id="IPR043128">
    <property type="entry name" value="Rev_trsase/Diguanyl_cyclase"/>
</dbReference>
<feature type="transmembrane region" description="Helical" evidence="1">
    <location>
        <begin position="6"/>
        <end position="28"/>
    </location>
</feature>
<feature type="transmembrane region" description="Helical" evidence="1">
    <location>
        <begin position="143"/>
        <end position="167"/>
    </location>
</feature>
<dbReference type="SMART" id="SM00267">
    <property type="entry name" value="GGDEF"/>
    <property type="match status" value="1"/>
</dbReference>
<evidence type="ECO:0000313" key="3">
    <source>
        <dbReference type="EMBL" id="THF81649.1"/>
    </source>
</evidence>
<feature type="transmembrane region" description="Helical" evidence="1">
    <location>
        <begin position="179"/>
        <end position="199"/>
    </location>
</feature>
<dbReference type="Pfam" id="PF00990">
    <property type="entry name" value="GGDEF"/>
    <property type="match status" value="1"/>
</dbReference>
<dbReference type="InterPro" id="IPR029787">
    <property type="entry name" value="Nucleotide_cyclase"/>
</dbReference>
<gene>
    <name evidence="3" type="ORF">E6C55_07925</name>
</gene>
<keyword evidence="1" id="KW-0472">Membrane</keyword>
<dbReference type="NCBIfam" id="TIGR00254">
    <property type="entry name" value="GGDEF"/>
    <property type="match status" value="1"/>
</dbReference>
<dbReference type="RefSeq" id="WP_136369245.1">
    <property type="nucleotide sequence ID" value="NZ_SSOB01000008.1"/>
</dbReference>
<dbReference type="PANTHER" id="PTHR46663:SF4">
    <property type="entry name" value="DIGUANYLATE CYCLASE DGCT-RELATED"/>
    <property type="match status" value="1"/>
</dbReference>
<reference evidence="3 4" key="1">
    <citation type="submission" date="2019-04" db="EMBL/GenBank/DDBJ databases">
        <title>Cohnella sp. nov. isolated from preserved vegetables.</title>
        <authorList>
            <person name="Lin S.-Y."/>
            <person name="Hung M.-H."/>
            <person name="Young C.-C."/>
        </authorList>
    </citation>
    <scope>NUCLEOTIDE SEQUENCE [LARGE SCALE GENOMIC DNA]</scope>
    <source>
        <strain evidence="3 4">CC-MHH1044</strain>
    </source>
</reference>
<dbReference type="Pfam" id="PF13188">
    <property type="entry name" value="PAS_8"/>
    <property type="match status" value="1"/>
</dbReference>
<dbReference type="Pfam" id="PF16927">
    <property type="entry name" value="HisKA_7TM"/>
    <property type="match status" value="1"/>
</dbReference>
<feature type="transmembrane region" description="Helical" evidence="1">
    <location>
        <begin position="101"/>
        <end position="123"/>
    </location>
</feature>
<evidence type="ECO:0000256" key="1">
    <source>
        <dbReference type="SAM" id="Phobius"/>
    </source>
</evidence>
<accession>A0A4S4C2B5</accession>
<dbReference type="AlphaFoldDB" id="A0A4S4C2B5"/>
<dbReference type="SUPFAM" id="SSF55785">
    <property type="entry name" value="PYP-like sensor domain (PAS domain)"/>
    <property type="match status" value="1"/>
</dbReference>
<dbReference type="Proteomes" id="UP000310636">
    <property type="component" value="Unassembled WGS sequence"/>
</dbReference>
<dbReference type="InterPro" id="IPR035965">
    <property type="entry name" value="PAS-like_dom_sf"/>
</dbReference>
<keyword evidence="4" id="KW-1185">Reference proteome</keyword>
<feature type="transmembrane region" description="Helical" evidence="1">
    <location>
        <begin position="211"/>
        <end position="236"/>
    </location>
</feature>
<dbReference type="InterPro" id="IPR052163">
    <property type="entry name" value="DGC-Regulatory_Protein"/>
</dbReference>
<dbReference type="Gene3D" id="3.30.70.270">
    <property type="match status" value="1"/>
</dbReference>
<feature type="transmembrane region" description="Helical" evidence="1">
    <location>
        <begin position="71"/>
        <end position="89"/>
    </location>
</feature>
<dbReference type="EMBL" id="SSOB01000008">
    <property type="protein sequence ID" value="THF81649.1"/>
    <property type="molecule type" value="Genomic_DNA"/>
</dbReference>
<name>A0A4S4C2B5_9BACL</name>
<sequence>MDSYLTTFVTLASTSAVLNLFLCAFVFLKRRDYGELASSFIMSAAATTIYAFGYAFSLTSSTLGQLKFWNVVQYIGMPFAPPLGLLFVMRYLGKRVPKRGMAALLVIPVLSLLIDATNDLHHLQYAVYETDPARGAPYVHIEYGIWFVIQGIFLFSCMLAAFLLLLARWKETTRPYRPQLLSLLCGQLAPMLTAFLYLVGIAPEGIDTVPMVVWISSAMFLWAIVSSHMLTIVPIAKETIFHSMNDGVLVLDGQDRLVEFNNEAKSMLEGLDRSMLGQPLGKVWAALFGTAFPFASPARSDNGELSLTVQGTERIYQSRVAALRRSGRQGEGRLLIFTDITELKRLQTRLEHLAYYDELTGIYNRRAFFERCRAGFAEARKEGEPTAVLLMDIDFFKKVNDTYGHDTGDRLLEHFVAVCRACLSEDAGLSEDMLFARYGGEEFVLALRGFSPEESVALANRVRERVAANPLLTAEGEIAVTSSIGISVSAGEQEETLRQLLQRADEALYAAKRSGRNRSVLHEGAATAPASSAQ</sequence>
<dbReference type="InterPro" id="IPR000014">
    <property type="entry name" value="PAS"/>
</dbReference>
<dbReference type="OrthoDB" id="9759607at2"/>
<organism evidence="3 4">
    <name type="scientific">Cohnella fermenti</name>
    <dbReference type="NCBI Taxonomy" id="2565925"/>
    <lineage>
        <taxon>Bacteria</taxon>
        <taxon>Bacillati</taxon>
        <taxon>Bacillota</taxon>
        <taxon>Bacilli</taxon>
        <taxon>Bacillales</taxon>
        <taxon>Paenibacillaceae</taxon>
        <taxon>Cohnella</taxon>
    </lineage>
</organism>
<dbReference type="PROSITE" id="PS50887">
    <property type="entry name" value="GGDEF"/>
    <property type="match status" value="1"/>
</dbReference>
<dbReference type="FunFam" id="3.30.70.270:FF:000001">
    <property type="entry name" value="Diguanylate cyclase domain protein"/>
    <property type="match status" value="1"/>
</dbReference>
<dbReference type="InterPro" id="IPR031621">
    <property type="entry name" value="HisKA_7TM"/>
</dbReference>
<protein>
    <submittedName>
        <fullName evidence="3">Diguanylate cyclase</fullName>
    </submittedName>
</protein>
<evidence type="ECO:0000313" key="4">
    <source>
        <dbReference type="Proteomes" id="UP000310636"/>
    </source>
</evidence>
<dbReference type="InterPro" id="IPR000160">
    <property type="entry name" value="GGDEF_dom"/>
</dbReference>